<protein>
    <submittedName>
        <fullName evidence="1">Uncharacterized protein</fullName>
    </submittedName>
</protein>
<name>A0A9D2K6C6_9FIRM</name>
<gene>
    <name evidence="1" type="ORF">IAA17_06175</name>
</gene>
<proteinExistence type="predicted"/>
<accession>A0A9D2K6C6</accession>
<evidence type="ECO:0000313" key="1">
    <source>
        <dbReference type="EMBL" id="HIZ79358.1"/>
    </source>
</evidence>
<dbReference type="Proteomes" id="UP000824101">
    <property type="component" value="Unassembled WGS sequence"/>
</dbReference>
<organism evidence="1 2">
    <name type="scientific">Candidatus Lachnoclostridium stercorigallinarum</name>
    <dbReference type="NCBI Taxonomy" id="2838634"/>
    <lineage>
        <taxon>Bacteria</taxon>
        <taxon>Bacillati</taxon>
        <taxon>Bacillota</taxon>
        <taxon>Clostridia</taxon>
        <taxon>Lachnospirales</taxon>
        <taxon>Lachnospiraceae</taxon>
    </lineage>
</organism>
<reference evidence="1" key="1">
    <citation type="journal article" date="2021" name="PeerJ">
        <title>Extensive microbial diversity within the chicken gut microbiome revealed by metagenomics and culture.</title>
        <authorList>
            <person name="Gilroy R."/>
            <person name="Ravi A."/>
            <person name="Getino M."/>
            <person name="Pursley I."/>
            <person name="Horton D.L."/>
            <person name="Alikhan N.F."/>
            <person name="Baker D."/>
            <person name="Gharbi K."/>
            <person name="Hall N."/>
            <person name="Watson M."/>
            <person name="Adriaenssens E.M."/>
            <person name="Foster-Nyarko E."/>
            <person name="Jarju S."/>
            <person name="Secka A."/>
            <person name="Antonio M."/>
            <person name="Oren A."/>
            <person name="Chaudhuri R.R."/>
            <person name="La Ragione R."/>
            <person name="Hildebrand F."/>
            <person name="Pallen M.J."/>
        </authorList>
    </citation>
    <scope>NUCLEOTIDE SEQUENCE</scope>
    <source>
        <strain evidence="1">ChiBcec1-1093</strain>
    </source>
</reference>
<comment type="caution">
    <text evidence="1">The sequence shown here is derived from an EMBL/GenBank/DDBJ whole genome shotgun (WGS) entry which is preliminary data.</text>
</comment>
<dbReference type="AlphaFoldDB" id="A0A9D2K6C6"/>
<dbReference type="EMBL" id="DXBC01000094">
    <property type="protein sequence ID" value="HIZ79358.1"/>
    <property type="molecule type" value="Genomic_DNA"/>
</dbReference>
<reference evidence="1" key="2">
    <citation type="submission" date="2021-04" db="EMBL/GenBank/DDBJ databases">
        <authorList>
            <person name="Gilroy R."/>
        </authorList>
    </citation>
    <scope>NUCLEOTIDE SEQUENCE</scope>
    <source>
        <strain evidence="1">ChiBcec1-1093</strain>
    </source>
</reference>
<sequence length="294" mass="32386">MEYGQHGESLFSLAFYRRKEAAELYLAVSGEKELRTETLRIASAGDGLWLEAEGRPTVVAAHYMNLLGESLSLPWSWMLPAGHFPAACPPNSGGISAPKIRRVVFYSGGSQDPDETVLDLYGEEKQPAVLAVNIGGGSGSRLLEESRRLQEYGCFVDEVKNGLRQGLGPERAVKRAAAWGTEHHMLKDLLEERGCEVRDLILRQYEAESSVVREKKLSYAAGMTAGMLRGEAEGMARLLLGILEGFGPVPSWLEETLSQERNCRRLQDWGIAASRSGCLEEFLRRAALDGGERN</sequence>
<evidence type="ECO:0000313" key="2">
    <source>
        <dbReference type="Proteomes" id="UP000824101"/>
    </source>
</evidence>